<evidence type="ECO:0000313" key="14">
    <source>
        <dbReference type="EMBL" id="LAC23147.1"/>
    </source>
</evidence>
<evidence type="ECO:0000256" key="8">
    <source>
        <dbReference type="ARBA" id="ARBA00023204"/>
    </source>
</evidence>
<dbReference type="EMBL" id="IACT01003929">
    <property type="protein sequence ID" value="LAC23147.1"/>
    <property type="molecule type" value="mRNA"/>
</dbReference>
<dbReference type="Pfam" id="PF22732">
    <property type="entry name" value="MSL3_chromo-like"/>
    <property type="match status" value="1"/>
</dbReference>
<proteinExistence type="evidence at transcript level"/>
<keyword evidence="5" id="KW-0805">Transcription regulation</keyword>
<feature type="compositionally biased region" description="Basic and acidic residues" evidence="11">
    <location>
        <begin position="111"/>
        <end position="127"/>
    </location>
</feature>
<dbReference type="GO" id="GO:0035267">
    <property type="term" value="C:NuA4 histone acetyltransferase complex"/>
    <property type="evidence" value="ECO:0007669"/>
    <property type="project" value="TreeGrafter"/>
</dbReference>
<dbReference type="PIRSF" id="PIRSF038133">
    <property type="entry name" value="HAT_Nua4_EAF3/MRG15"/>
    <property type="match status" value="1"/>
</dbReference>
<dbReference type="FunFam" id="2.30.30.140:FF:000024">
    <property type="entry name" value="Mortality factor 4-like protein 1"/>
    <property type="match status" value="1"/>
</dbReference>
<feature type="compositionally biased region" description="Basic and acidic residues" evidence="11">
    <location>
        <begin position="155"/>
        <end position="164"/>
    </location>
</feature>
<feature type="region of interest" description="Disordered" evidence="11">
    <location>
        <begin position="94"/>
        <end position="174"/>
    </location>
</feature>
<dbReference type="CDD" id="cd18983">
    <property type="entry name" value="CBD_MSL3_like"/>
    <property type="match status" value="1"/>
</dbReference>
<reference evidence="13" key="2">
    <citation type="journal article" date="2018" name="Biosci. Biotechnol. Biochem.">
        <title>Polysaccharide hydrolase of the hadal zone amphipods Hirondellea gigas.</title>
        <authorList>
            <person name="Kobayashi H."/>
            <person name="Nagahama T."/>
            <person name="Arai W."/>
            <person name="Sasagawa Y."/>
            <person name="Umeda M."/>
            <person name="Hayashi T."/>
            <person name="Nikaido I."/>
            <person name="Watanabe H."/>
            <person name="Oguri K."/>
            <person name="Kitazato H."/>
            <person name="Fujioka K."/>
            <person name="Kido Y."/>
            <person name="Takami H."/>
        </authorList>
    </citation>
    <scope>NUCLEOTIDE SEQUENCE</scope>
    <source>
        <tissue evidence="13">Whole body</tissue>
    </source>
</reference>
<dbReference type="InterPro" id="IPR053820">
    <property type="entry name" value="MSL3_chromo-like"/>
</dbReference>
<protein>
    <recommendedName>
        <fullName evidence="10">Mortality factor 4-like protein 1</fullName>
    </recommendedName>
</protein>
<dbReference type="Gene3D" id="1.10.274.30">
    <property type="entry name" value="MRG domain"/>
    <property type="match status" value="1"/>
</dbReference>
<keyword evidence="6" id="KW-0804">Transcription</keyword>
<dbReference type="InterPro" id="IPR000953">
    <property type="entry name" value="Chromo/chromo_shadow_dom"/>
</dbReference>
<reference evidence="14" key="1">
    <citation type="submission" date="2017-11" db="EMBL/GenBank/DDBJ databases">
        <title>The sensing device of the deep-sea amphipod.</title>
        <authorList>
            <person name="Kobayashi H."/>
            <person name="Nagahama T."/>
            <person name="Arai W."/>
            <person name="Sasagawa Y."/>
            <person name="Umeda M."/>
            <person name="Hayashi T."/>
            <person name="Nikaido I."/>
            <person name="Watanabe H."/>
            <person name="Oguri K."/>
            <person name="Kitazato H."/>
            <person name="Fujioka K."/>
            <person name="Kido Y."/>
            <person name="Takami H."/>
        </authorList>
    </citation>
    <scope>NUCLEOTIDE SEQUENCE</scope>
    <source>
        <tissue evidence="14">Whole body</tissue>
    </source>
</reference>
<dbReference type="AlphaFoldDB" id="A0A2P2I5W6"/>
<evidence type="ECO:0000256" key="3">
    <source>
        <dbReference type="ARBA" id="ARBA00022853"/>
    </source>
</evidence>
<evidence type="ECO:0000313" key="13">
    <source>
        <dbReference type="EMBL" id="LAB69409.1"/>
    </source>
</evidence>
<keyword evidence="8" id="KW-0234">DNA repair</keyword>
<keyword evidence="2" id="KW-0227">DNA damage</keyword>
<evidence type="ECO:0000256" key="7">
    <source>
        <dbReference type="ARBA" id="ARBA00023172"/>
    </source>
</evidence>
<feature type="domain" description="Chromo" evidence="12">
    <location>
        <begin position="6"/>
        <end position="76"/>
    </location>
</feature>
<dbReference type="SMART" id="SM00298">
    <property type="entry name" value="CHROMO"/>
    <property type="match status" value="1"/>
</dbReference>
<sequence>MTPKTKFTEGEKVLCFHGPLIYEAKCLKVQVKDKEKTIKYFVHYAGWNKNWDEWVTESRVLKLNDANMTRQKDLQKAHEASLKQKKMKRMIEKKKEGLLGAEATKSGSIKGSKDKTSGERSDQEDSRSSTPSTDRSYPSKRAATASDADASDAATDGKHDSPEAKKKKMKVDSTVETEEQFLGHVEVRVKLPDELKPCLVDDWDLINRQRKLTALPARVTVNTILEDYTKLKINAKANTPNKESAILEVVAGLKEYFNVMLGKQLLYKFERPQYADILHSHSEAPPPPLMSDIYGYIHLVRLFVKMGEALAYTQLDERSTVMLNLHLHDFLRFLVKNISSYYSVQDYGIAPAEYQRKAL</sequence>
<evidence type="ECO:0000256" key="5">
    <source>
        <dbReference type="ARBA" id="ARBA00023015"/>
    </source>
</evidence>
<evidence type="ECO:0000256" key="2">
    <source>
        <dbReference type="ARBA" id="ARBA00022763"/>
    </source>
</evidence>
<dbReference type="PROSITE" id="PS51640">
    <property type="entry name" value="MRG"/>
    <property type="match status" value="1"/>
</dbReference>
<evidence type="ECO:0000256" key="11">
    <source>
        <dbReference type="SAM" id="MobiDB-lite"/>
    </source>
</evidence>
<dbReference type="PANTHER" id="PTHR10880">
    <property type="entry name" value="MORTALITY FACTOR 4-LIKE PROTEIN"/>
    <property type="match status" value="1"/>
</dbReference>
<evidence type="ECO:0000256" key="4">
    <source>
        <dbReference type="ARBA" id="ARBA00022990"/>
    </source>
</evidence>
<evidence type="ECO:0000256" key="10">
    <source>
        <dbReference type="ARBA" id="ARBA00071326"/>
    </source>
</evidence>
<evidence type="ECO:0000256" key="6">
    <source>
        <dbReference type="ARBA" id="ARBA00023163"/>
    </source>
</evidence>
<dbReference type="SUPFAM" id="SSF54160">
    <property type="entry name" value="Chromo domain-like"/>
    <property type="match status" value="1"/>
</dbReference>
<dbReference type="PANTHER" id="PTHR10880:SF48">
    <property type="entry name" value="MORTALITY FACTOR 4 LIKE 2"/>
    <property type="match status" value="1"/>
</dbReference>
<dbReference type="InterPro" id="IPR008676">
    <property type="entry name" value="MRG"/>
</dbReference>
<dbReference type="GO" id="GO:0006355">
    <property type="term" value="P:regulation of DNA-templated transcription"/>
    <property type="evidence" value="ECO:0007669"/>
    <property type="project" value="InterPro"/>
</dbReference>
<keyword evidence="4" id="KW-0007">Acetylation</keyword>
<dbReference type="EMBL" id="IACF01003800">
    <property type="protein sequence ID" value="LAB69409.1"/>
    <property type="molecule type" value="mRNA"/>
</dbReference>
<organism evidence="13">
    <name type="scientific">Hirondellea gigas</name>
    <dbReference type="NCBI Taxonomy" id="1518452"/>
    <lineage>
        <taxon>Eukaryota</taxon>
        <taxon>Metazoa</taxon>
        <taxon>Ecdysozoa</taxon>
        <taxon>Arthropoda</taxon>
        <taxon>Crustacea</taxon>
        <taxon>Multicrustacea</taxon>
        <taxon>Malacostraca</taxon>
        <taxon>Eumalacostraca</taxon>
        <taxon>Peracarida</taxon>
        <taxon>Amphipoda</taxon>
        <taxon>Amphilochidea</taxon>
        <taxon>Lysianassida</taxon>
        <taxon>Lysianassidira</taxon>
        <taxon>Lysianassoidea</taxon>
        <taxon>Lysianassidae</taxon>
        <taxon>Hirondellea</taxon>
    </lineage>
</organism>
<evidence type="ECO:0000256" key="9">
    <source>
        <dbReference type="ARBA" id="ARBA00023242"/>
    </source>
</evidence>
<name>A0A2P2I5W6_9CRUS</name>
<dbReference type="GO" id="GO:0006310">
    <property type="term" value="P:DNA recombination"/>
    <property type="evidence" value="ECO:0007669"/>
    <property type="project" value="UniProtKB-KW"/>
</dbReference>
<dbReference type="GO" id="GO:0005634">
    <property type="term" value="C:nucleus"/>
    <property type="evidence" value="ECO:0007669"/>
    <property type="project" value="UniProtKB-SubCell"/>
</dbReference>
<dbReference type="InterPro" id="IPR038217">
    <property type="entry name" value="MRG_C_sf"/>
</dbReference>
<dbReference type="GO" id="GO:0006281">
    <property type="term" value="P:DNA repair"/>
    <property type="evidence" value="ECO:0007669"/>
    <property type="project" value="UniProtKB-KW"/>
</dbReference>
<keyword evidence="3" id="KW-0156">Chromatin regulator</keyword>
<dbReference type="InterPro" id="IPR016197">
    <property type="entry name" value="Chromo-like_dom_sf"/>
</dbReference>
<evidence type="ECO:0000259" key="12">
    <source>
        <dbReference type="SMART" id="SM00298"/>
    </source>
</evidence>
<feature type="compositionally biased region" description="Low complexity" evidence="11">
    <location>
        <begin position="142"/>
        <end position="154"/>
    </location>
</feature>
<dbReference type="GO" id="GO:0006325">
    <property type="term" value="P:chromatin organization"/>
    <property type="evidence" value="ECO:0007669"/>
    <property type="project" value="UniProtKB-KW"/>
</dbReference>
<dbReference type="InterPro" id="IPR026541">
    <property type="entry name" value="MRG_dom"/>
</dbReference>
<keyword evidence="7" id="KW-0233">DNA recombination</keyword>
<dbReference type="FunFam" id="1.10.274.30:FF:000001">
    <property type="entry name" value="Mortality factor 4-like protein 1"/>
    <property type="match status" value="1"/>
</dbReference>
<evidence type="ECO:0000256" key="1">
    <source>
        <dbReference type="ARBA" id="ARBA00004123"/>
    </source>
</evidence>
<dbReference type="Gene3D" id="2.30.30.140">
    <property type="match status" value="1"/>
</dbReference>
<dbReference type="Pfam" id="PF05712">
    <property type="entry name" value="MRG"/>
    <property type="match status" value="1"/>
</dbReference>
<comment type="subcellular location">
    <subcellularLocation>
        <location evidence="1">Nucleus</location>
    </subcellularLocation>
</comment>
<keyword evidence="9" id="KW-0539">Nucleus</keyword>
<accession>A0A2P2I5W6</accession>